<comment type="caution">
    <text evidence="3">The sequence shown here is derived from an EMBL/GenBank/DDBJ whole genome shotgun (WGS) entry which is preliminary data.</text>
</comment>
<feature type="coiled-coil region" evidence="1">
    <location>
        <begin position="428"/>
        <end position="490"/>
    </location>
</feature>
<feature type="compositionally biased region" description="Polar residues" evidence="2">
    <location>
        <begin position="646"/>
        <end position="658"/>
    </location>
</feature>
<keyword evidence="1" id="KW-0175">Coiled coil</keyword>
<dbReference type="OrthoDB" id="4034449at2759"/>
<evidence type="ECO:0000313" key="4">
    <source>
        <dbReference type="Proteomes" id="UP000790833"/>
    </source>
</evidence>
<feature type="coiled-coil region" evidence="1">
    <location>
        <begin position="872"/>
        <end position="934"/>
    </location>
</feature>
<feature type="compositionally biased region" description="Basic and acidic residues" evidence="2">
    <location>
        <begin position="619"/>
        <end position="633"/>
    </location>
</feature>
<feature type="region of interest" description="Disordered" evidence="2">
    <location>
        <begin position="988"/>
        <end position="1010"/>
    </location>
</feature>
<name>A0A9P8AHQ0_9ASCO</name>
<feature type="region of interest" description="Disordered" evidence="2">
    <location>
        <begin position="688"/>
        <end position="719"/>
    </location>
</feature>
<dbReference type="GeneID" id="66114744"/>
<dbReference type="Gene3D" id="3.40.50.12360">
    <property type="match status" value="1"/>
</dbReference>
<gene>
    <name evidence="3" type="ORF">KQ657_001370</name>
</gene>
<feature type="compositionally biased region" description="Polar residues" evidence="2">
    <location>
        <begin position="989"/>
        <end position="1010"/>
    </location>
</feature>
<dbReference type="Proteomes" id="UP000790833">
    <property type="component" value="Unassembled WGS sequence"/>
</dbReference>
<dbReference type="InterPro" id="IPR021006">
    <property type="entry name" value="Hda2/3"/>
</dbReference>
<dbReference type="Pfam" id="PF11496">
    <property type="entry name" value="HDA2-3"/>
    <property type="match status" value="1"/>
</dbReference>
<feature type="compositionally biased region" description="Basic and acidic residues" evidence="2">
    <location>
        <begin position="491"/>
        <end position="509"/>
    </location>
</feature>
<evidence type="ECO:0000256" key="1">
    <source>
        <dbReference type="SAM" id="Coils"/>
    </source>
</evidence>
<protein>
    <submittedName>
        <fullName evidence="3">Uncharacterized protein</fullName>
    </submittedName>
</protein>
<dbReference type="GO" id="GO:0070823">
    <property type="term" value="C:HDA1 complex"/>
    <property type="evidence" value="ECO:0007669"/>
    <property type="project" value="InterPro"/>
</dbReference>
<proteinExistence type="predicted"/>
<dbReference type="EMBL" id="JAHMUF010000015">
    <property type="protein sequence ID" value="KAG7192913.1"/>
    <property type="molecule type" value="Genomic_DNA"/>
</dbReference>
<dbReference type="InterPro" id="IPR038609">
    <property type="entry name" value="HDA1_su2/3_sf"/>
</dbReference>
<reference evidence="3" key="1">
    <citation type="submission" date="2021-03" db="EMBL/GenBank/DDBJ databases">
        <authorList>
            <person name="Palmer J.M."/>
        </authorList>
    </citation>
    <scope>NUCLEOTIDE SEQUENCE</scope>
    <source>
        <strain evidence="3">ARV_011</strain>
    </source>
</reference>
<feature type="region of interest" description="Disordered" evidence="2">
    <location>
        <begin position="548"/>
        <end position="658"/>
    </location>
</feature>
<feature type="region of interest" description="Disordered" evidence="2">
    <location>
        <begin position="746"/>
        <end position="786"/>
    </location>
</feature>
<evidence type="ECO:0000256" key="2">
    <source>
        <dbReference type="SAM" id="MobiDB-lite"/>
    </source>
</evidence>
<feature type="compositionally biased region" description="Polar residues" evidence="2">
    <location>
        <begin position="554"/>
        <end position="579"/>
    </location>
</feature>
<dbReference type="RefSeq" id="XP_043048463.1">
    <property type="nucleotide sequence ID" value="XM_043192168.1"/>
</dbReference>
<sequence>MDLIDILSNDEPYSGLQVSPLSEEQDSDMVFHLPTPMTQFQMDLNEVMVQLFYGELTQAVFESSPHKRTSIDSILDSHPGAHNTNSGDISGRHYEKMNILFNQLRIVSKHPSLLVDHFIPKKLLLLEVVDRLINMSGKFQIFNRLIDNLIDRNEKYHLMVVAESVKELELIEGLIIGKTLLYQNLSRSKLYEEDEPTDEDRVNFKLTVYLITTQVLYNKYTSTTESDVKPNAIFTFDNSLNIKSPSIELLRIGSKVPILIPTPLFSIDHIIVDHPEPELSLNSHDISSQIFKWQFNVLKIFIMKRSYYFETNLDDFFVEYYEPKMDSLISWLYNYETTLFPLRHVQRKFDELMNRSFSDEEFSNALERNFIPDSVTQFNTSMDYKLFRSQFAEILHDRVNIIYRELDGNLTHTLANYREQETKRQLEYDADEERIAEAYRKLRKSNDELVLVERKLVRVETDATKYSCKRHELEAKLKLLNEIKDRLKVQPEVKKQASAEPLKEEESNDIKPNGDLLEAKEYNGVVSDPIKENELPVKVEEQHIDVEMEDASKIDTTGSDNLVSSNPESETQIVSNGSMGSKGVNGENTDKETMKQPEQPSIEETESKNVPEDQVLEESTNRQDSRNEVENNTDKIVSQPEKEISITESKQNQEETTASIEKDILKETEADVTDTVMIDVSAMAEVSARDTEMEQVSDNGEKKSSVSQLDDYEGTKESKLVDENNIDNRTSFVTETNTGVDNKELLTQSEGMSEPEIENSGIKSSCDGVGSLPENTKEETMAEGTKTDLLGESILEGTNEKSTVEGSRTDLVQEVSTDDPKIDAEQDLTTEAVKSEFSETEFSEDFKAESMKAEIKEALNSQCDDALSDGELEKQEKLIAELTRKCEEANEQFNSFEEETESLRAKYQIQSSEAVQLSRQLESLTHKYQSIQKSIARPGLKILPTLRGRESIMTTEALLDKLQRENRFMKLFIDSKLDSLVKQRGAIVDSTSPGSNSRLGRGASRSSTPF</sequence>
<feature type="region of interest" description="Disordered" evidence="2">
    <location>
        <begin position="491"/>
        <end position="514"/>
    </location>
</feature>
<keyword evidence="4" id="KW-1185">Reference proteome</keyword>
<evidence type="ECO:0000313" key="3">
    <source>
        <dbReference type="EMBL" id="KAG7192913.1"/>
    </source>
</evidence>
<dbReference type="AlphaFoldDB" id="A0A9P8AHQ0"/>
<organism evidence="3 4">
    <name type="scientific">Scheffersomyces spartinae</name>
    <dbReference type="NCBI Taxonomy" id="45513"/>
    <lineage>
        <taxon>Eukaryota</taxon>
        <taxon>Fungi</taxon>
        <taxon>Dikarya</taxon>
        <taxon>Ascomycota</taxon>
        <taxon>Saccharomycotina</taxon>
        <taxon>Pichiomycetes</taxon>
        <taxon>Debaryomycetaceae</taxon>
        <taxon>Scheffersomyces</taxon>
    </lineage>
</organism>
<accession>A0A9P8AHQ0</accession>